<dbReference type="InterPro" id="IPR003594">
    <property type="entry name" value="HATPase_dom"/>
</dbReference>
<dbReference type="CDD" id="cd00075">
    <property type="entry name" value="HATPase"/>
    <property type="match status" value="1"/>
</dbReference>
<evidence type="ECO:0000256" key="8">
    <source>
        <dbReference type="SAM" id="Phobius"/>
    </source>
</evidence>
<feature type="transmembrane region" description="Helical" evidence="8">
    <location>
        <begin position="429"/>
        <end position="453"/>
    </location>
</feature>
<evidence type="ECO:0000313" key="12">
    <source>
        <dbReference type="Proteomes" id="UP000584642"/>
    </source>
</evidence>
<dbReference type="InterPro" id="IPR003660">
    <property type="entry name" value="HAMP_dom"/>
</dbReference>
<dbReference type="Gene3D" id="1.10.287.130">
    <property type="match status" value="1"/>
</dbReference>
<dbReference type="InterPro" id="IPR005467">
    <property type="entry name" value="His_kinase_dom"/>
</dbReference>
<dbReference type="PRINTS" id="PR00344">
    <property type="entry name" value="BCTRLSENSOR"/>
</dbReference>
<keyword evidence="8" id="KW-0812">Transmembrane</keyword>
<dbReference type="PROSITE" id="PS50885">
    <property type="entry name" value="HAMP"/>
    <property type="match status" value="1"/>
</dbReference>
<dbReference type="SUPFAM" id="SSF47384">
    <property type="entry name" value="Homodimeric domain of signal transducing histidine kinase"/>
    <property type="match status" value="1"/>
</dbReference>
<evidence type="ECO:0000256" key="4">
    <source>
        <dbReference type="ARBA" id="ARBA00022553"/>
    </source>
</evidence>
<dbReference type="PANTHER" id="PTHR43065:SF42">
    <property type="entry name" value="TWO-COMPONENT SENSOR PPRA"/>
    <property type="match status" value="1"/>
</dbReference>
<dbReference type="CDD" id="cd00082">
    <property type="entry name" value="HisKA"/>
    <property type="match status" value="1"/>
</dbReference>
<keyword evidence="5" id="KW-0808">Transferase</keyword>
<keyword evidence="7" id="KW-0175">Coiled coil</keyword>
<evidence type="ECO:0000256" key="5">
    <source>
        <dbReference type="ARBA" id="ARBA00022679"/>
    </source>
</evidence>
<evidence type="ECO:0000256" key="2">
    <source>
        <dbReference type="ARBA" id="ARBA00004370"/>
    </source>
</evidence>
<dbReference type="SMART" id="SM00304">
    <property type="entry name" value="HAMP"/>
    <property type="match status" value="1"/>
</dbReference>
<dbReference type="SMART" id="SM00387">
    <property type="entry name" value="HATPase_c"/>
    <property type="match status" value="1"/>
</dbReference>
<dbReference type="Proteomes" id="UP000584642">
    <property type="component" value="Unassembled WGS sequence"/>
</dbReference>
<keyword evidence="4" id="KW-0597">Phosphoprotein</keyword>
<dbReference type="Pfam" id="PF02518">
    <property type="entry name" value="HATPase_c"/>
    <property type="match status" value="1"/>
</dbReference>
<dbReference type="InterPro" id="IPR003661">
    <property type="entry name" value="HisK_dim/P_dom"/>
</dbReference>
<evidence type="ECO:0000256" key="6">
    <source>
        <dbReference type="ARBA" id="ARBA00022777"/>
    </source>
</evidence>
<feature type="domain" description="Histidine kinase" evidence="9">
    <location>
        <begin position="545"/>
        <end position="777"/>
    </location>
</feature>
<evidence type="ECO:0000259" key="9">
    <source>
        <dbReference type="PROSITE" id="PS50109"/>
    </source>
</evidence>
<dbReference type="InterPro" id="IPR004358">
    <property type="entry name" value="Sig_transdc_His_kin-like_C"/>
</dbReference>
<evidence type="ECO:0000256" key="7">
    <source>
        <dbReference type="SAM" id="Coils"/>
    </source>
</evidence>
<proteinExistence type="predicted"/>
<dbReference type="SUPFAM" id="SSF158472">
    <property type="entry name" value="HAMP domain-like"/>
    <property type="match status" value="1"/>
</dbReference>
<keyword evidence="8" id="KW-1133">Transmembrane helix</keyword>
<dbReference type="GO" id="GO:0016301">
    <property type="term" value="F:kinase activity"/>
    <property type="evidence" value="ECO:0007669"/>
    <property type="project" value="UniProtKB-KW"/>
</dbReference>
<gene>
    <name evidence="11" type="ORF">HND93_24885</name>
</gene>
<dbReference type="SUPFAM" id="SSF55874">
    <property type="entry name" value="ATPase domain of HSP90 chaperone/DNA topoisomerase II/histidine kinase"/>
    <property type="match status" value="1"/>
</dbReference>
<dbReference type="InterPro" id="IPR036890">
    <property type="entry name" value="HATPase_C_sf"/>
</dbReference>
<keyword evidence="12" id="KW-1185">Reference proteome</keyword>
<evidence type="ECO:0000256" key="3">
    <source>
        <dbReference type="ARBA" id="ARBA00012438"/>
    </source>
</evidence>
<dbReference type="PANTHER" id="PTHR43065">
    <property type="entry name" value="SENSOR HISTIDINE KINASE"/>
    <property type="match status" value="1"/>
</dbReference>
<keyword evidence="6 11" id="KW-0418">Kinase</keyword>
<reference evidence="11 12" key="1">
    <citation type="submission" date="2020-05" db="EMBL/GenBank/DDBJ databases">
        <title>Azospirillum oleiclasticum sp. nov, a nitrogen-fixing and heavy crude oil-emulsifying bacterium isolated from the crude oil of Yumen Oilfield.</title>
        <authorList>
            <person name="Wu D."/>
            <person name="Cai M."/>
            <person name="Zhang X."/>
        </authorList>
    </citation>
    <scope>NUCLEOTIDE SEQUENCE [LARGE SCALE GENOMIC DNA]</scope>
    <source>
        <strain evidence="11 12">ROY-1-1-2</strain>
    </source>
</reference>
<feature type="domain" description="HAMP" evidence="10">
    <location>
        <begin position="454"/>
        <end position="507"/>
    </location>
</feature>
<dbReference type="InterPro" id="IPR036097">
    <property type="entry name" value="HisK_dim/P_sf"/>
</dbReference>
<organism evidence="11 12">
    <name type="scientific">Azospirillum oleiclasticum</name>
    <dbReference type="NCBI Taxonomy" id="2735135"/>
    <lineage>
        <taxon>Bacteria</taxon>
        <taxon>Pseudomonadati</taxon>
        <taxon>Pseudomonadota</taxon>
        <taxon>Alphaproteobacteria</taxon>
        <taxon>Rhodospirillales</taxon>
        <taxon>Azospirillaceae</taxon>
        <taxon>Azospirillum</taxon>
    </lineage>
</organism>
<evidence type="ECO:0000313" key="11">
    <source>
        <dbReference type="EMBL" id="NYZ22955.1"/>
    </source>
</evidence>
<evidence type="ECO:0000256" key="1">
    <source>
        <dbReference type="ARBA" id="ARBA00000085"/>
    </source>
</evidence>
<dbReference type="PROSITE" id="PS50109">
    <property type="entry name" value="HIS_KIN"/>
    <property type="match status" value="1"/>
</dbReference>
<dbReference type="EC" id="2.7.13.3" evidence="3"/>
<evidence type="ECO:0000259" key="10">
    <source>
        <dbReference type="PROSITE" id="PS50885"/>
    </source>
</evidence>
<comment type="subcellular location">
    <subcellularLocation>
        <location evidence="2">Membrane</location>
    </subcellularLocation>
</comment>
<protein>
    <recommendedName>
        <fullName evidence="3">histidine kinase</fullName>
        <ecNumber evidence="3">2.7.13.3</ecNumber>
    </recommendedName>
</protein>
<comment type="caution">
    <text evidence="11">The sequence shown here is derived from an EMBL/GenBank/DDBJ whole genome shotgun (WGS) entry which is preliminary data.</text>
</comment>
<dbReference type="Pfam" id="PF00672">
    <property type="entry name" value="HAMP"/>
    <property type="match status" value="1"/>
</dbReference>
<comment type="catalytic activity">
    <reaction evidence="1">
        <text>ATP + protein L-histidine = ADP + protein N-phospho-L-histidine.</text>
        <dbReference type="EC" id="2.7.13.3"/>
    </reaction>
</comment>
<dbReference type="Gene3D" id="3.30.565.10">
    <property type="entry name" value="Histidine kinase-like ATPase, C-terminal domain"/>
    <property type="match status" value="1"/>
</dbReference>
<dbReference type="Gene3D" id="6.10.340.10">
    <property type="match status" value="1"/>
</dbReference>
<feature type="coiled-coil region" evidence="7">
    <location>
        <begin position="509"/>
        <end position="536"/>
    </location>
</feature>
<dbReference type="EMBL" id="JABFDB010000023">
    <property type="protein sequence ID" value="NYZ22955.1"/>
    <property type="molecule type" value="Genomic_DNA"/>
</dbReference>
<accession>A0ABX2TK01</accession>
<keyword evidence="8" id="KW-0472">Membrane</keyword>
<name>A0ABX2TK01_9PROT</name>
<sequence length="791" mass="84406">MVGGVPVAVAVVIAVAAGLLLGRSERVYEAAVLSGSVHRHVMDATAARIGYLEAAPTERSARAGRFAESSAAARAGLDRLSGMMGPADRPAVADAGRVLDRYVTLMTGFMTVAARNDGLVNDMGRHAATLTSLTDRARHRQHASNVDLLASLTDADRRLHDSRDVVEHVHDTREALFKLRRSEGDLLAGLAVPGSRSVSIRDVQSESRALLESARQLMETLRRTDPAAVGRYPAVEAADRYVMAVEAVVGAVAALGGGSAAGTDARLADALRASTAAAAVVETMTARIQTIKSTGYSAIQDEVVQLLAYSIQANDTEQETQNVAVVALRLGQRATNAVTGRDADAAEAVVADAGLLLGVVRGLPMSPLLQDEVVAAIGNWRDSLGKTASGLRALNATLADMDQDAATMTEAARSLDETLRSEAARIGSLLTTILAVGATVGLLLGGGTAFLVARSISRPVQRLQEQMMRLADDPLAGRIDGTGRRDEFGDMARTAAFFVREIGLRERALLRAKERADLALQELRVTQDELVQAEKMAALGQLVAGVAHEINTPLGNALMGASHLSNRLEDIVRTAAGGAMRRADFDAFVTSSEEVSRLLMQNLGRVAELVQRFKQVSADQTNDERQPFDLLTCLLDLAEGLQPSWRRAGHALHIDCPERLVIDGYPRVLTQILTNLVVNSLLHGYEDGRAGTITLQARAPDEDTVELVYRDDGRGIPPNHLDRVFDPFFTTRRAGGSTGLGLHIVYNLVTARLGGRVTVDSEPGRGVRFVIRFPRRVVGSPIPAPIPALTL</sequence>